<dbReference type="OrthoDB" id="9778740at2"/>
<dbReference type="Proteomes" id="UP000271010">
    <property type="component" value="Unassembled WGS sequence"/>
</dbReference>
<dbReference type="PRINTS" id="PR00469">
    <property type="entry name" value="PNDRDTASEII"/>
</dbReference>
<evidence type="ECO:0000256" key="1">
    <source>
        <dbReference type="ARBA" id="ARBA00023002"/>
    </source>
</evidence>
<dbReference type="SUPFAM" id="SSF51905">
    <property type="entry name" value="FAD/NAD(P)-binding domain"/>
    <property type="match status" value="2"/>
</dbReference>
<dbReference type="GO" id="GO:0004497">
    <property type="term" value="F:monooxygenase activity"/>
    <property type="evidence" value="ECO:0007669"/>
    <property type="project" value="TreeGrafter"/>
</dbReference>
<dbReference type="GO" id="GO:0050660">
    <property type="term" value="F:flavin adenine dinucleotide binding"/>
    <property type="evidence" value="ECO:0007669"/>
    <property type="project" value="TreeGrafter"/>
</dbReference>
<gene>
    <name evidence="2" type="ORF">EFA69_01550</name>
</gene>
<protein>
    <recommendedName>
        <fullName evidence="4">FAD-binding protein</fullName>
    </recommendedName>
</protein>
<dbReference type="PANTHER" id="PTHR43539:SF78">
    <property type="entry name" value="FLAVIN-CONTAINING MONOOXYGENASE"/>
    <property type="match status" value="1"/>
</dbReference>
<comment type="caution">
    <text evidence="2">The sequence shown here is derived from an EMBL/GenBank/DDBJ whole genome shotgun (WGS) entry which is preliminary data.</text>
</comment>
<reference evidence="2 3" key="1">
    <citation type="submission" date="2018-11" db="EMBL/GenBank/DDBJ databases">
        <title>Rufibacter latericius sp. nov., isolated from water in Baiyang Lake.</title>
        <authorList>
            <person name="Yang Y."/>
        </authorList>
    </citation>
    <scope>NUCLEOTIDE SEQUENCE [LARGE SCALE GENOMIC DNA]</scope>
    <source>
        <strain evidence="2 3">MCC P1</strain>
    </source>
</reference>
<proteinExistence type="predicted"/>
<sequence length="358" mass="40230">MQPENHTFLFPSEAALYDAIVVGAGQAGLAMGYYLKQQNQRFLLLEQSLAVGQTWRDRYDSLKLFTPAEYCALPGLPLSLPQGHYPTKDQIADYLHRYAQHFRLPVLLRQKVVSLTREGNLFHLQTTQHHFQARQVIVATGPFQVPFIPTYATAPGKEVVQVHSAQYRNAGQLPAGRVLVVGAGNSGAQIAVELSQTHEVHLSVKKPPRFSPLRKWGKSVFWWATKTGAIYAPPSTFLGRKLLQQNDVIYGHELEQALKKREITLRPLIIGFNQQHVYFEDHTLGSFESIVWATGFRPSYEWLQIPEALGPNGWPLHQQGISPVTGLFFLGLSWQRSRSSALLLGAGRDALFISRQLT</sequence>
<dbReference type="AlphaFoldDB" id="A0A3M9N5P9"/>
<dbReference type="InterPro" id="IPR050982">
    <property type="entry name" value="Auxin_biosynth/cation_transpt"/>
</dbReference>
<dbReference type="RefSeq" id="WP_123131320.1">
    <property type="nucleotide sequence ID" value="NZ_RJJE01000001.1"/>
</dbReference>
<organism evidence="2 3">
    <name type="scientific">Rufibacter immobilis</name>
    <dbReference type="NCBI Taxonomy" id="1348778"/>
    <lineage>
        <taxon>Bacteria</taxon>
        <taxon>Pseudomonadati</taxon>
        <taxon>Bacteroidota</taxon>
        <taxon>Cytophagia</taxon>
        <taxon>Cytophagales</taxon>
        <taxon>Hymenobacteraceae</taxon>
        <taxon>Rufibacter</taxon>
    </lineage>
</organism>
<dbReference type="PANTHER" id="PTHR43539">
    <property type="entry name" value="FLAVIN-BINDING MONOOXYGENASE-LIKE PROTEIN (AFU_ORTHOLOGUE AFUA_4G09220)"/>
    <property type="match status" value="1"/>
</dbReference>
<evidence type="ECO:0008006" key="4">
    <source>
        <dbReference type="Google" id="ProtNLM"/>
    </source>
</evidence>
<evidence type="ECO:0000313" key="3">
    <source>
        <dbReference type="Proteomes" id="UP000271010"/>
    </source>
</evidence>
<keyword evidence="3" id="KW-1185">Reference proteome</keyword>
<dbReference type="EMBL" id="RJJE01000001">
    <property type="protein sequence ID" value="RNI33131.1"/>
    <property type="molecule type" value="Genomic_DNA"/>
</dbReference>
<dbReference type="PRINTS" id="PR00368">
    <property type="entry name" value="FADPNR"/>
</dbReference>
<keyword evidence="1" id="KW-0560">Oxidoreductase</keyword>
<evidence type="ECO:0000313" key="2">
    <source>
        <dbReference type="EMBL" id="RNI33131.1"/>
    </source>
</evidence>
<dbReference type="Pfam" id="PF13738">
    <property type="entry name" value="Pyr_redox_3"/>
    <property type="match status" value="1"/>
</dbReference>
<dbReference type="InterPro" id="IPR036188">
    <property type="entry name" value="FAD/NAD-bd_sf"/>
</dbReference>
<dbReference type="Gene3D" id="3.50.50.60">
    <property type="entry name" value="FAD/NAD(P)-binding domain"/>
    <property type="match status" value="1"/>
</dbReference>
<name>A0A3M9N5P9_9BACT</name>
<accession>A0A3M9N5P9</accession>